<feature type="compositionally biased region" description="Low complexity" evidence="1">
    <location>
        <begin position="8"/>
        <end position="19"/>
    </location>
</feature>
<accession>F2BDY5</accession>
<feature type="region of interest" description="Disordered" evidence="1">
    <location>
        <begin position="1"/>
        <end position="24"/>
    </location>
</feature>
<feature type="compositionally biased region" description="Polar residues" evidence="1">
    <location>
        <begin position="56"/>
        <end position="65"/>
    </location>
</feature>
<keyword evidence="2" id="KW-0032">Aminotransferase</keyword>
<evidence type="ECO:0000313" key="2">
    <source>
        <dbReference type="EMBL" id="EGF10304.1"/>
    </source>
</evidence>
<keyword evidence="3" id="KW-1185">Reference proteome</keyword>
<evidence type="ECO:0000256" key="1">
    <source>
        <dbReference type="SAM" id="MobiDB-lite"/>
    </source>
</evidence>
<reference evidence="2 3" key="1">
    <citation type="submission" date="2011-02" db="EMBL/GenBank/DDBJ databases">
        <authorList>
            <person name="Muzny D."/>
            <person name="Qin X."/>
            <person name="Deng J."/>
            <person name="Jiang H."/>
            <person name="Liu Y."/>
            <person name="Qu J."/>
            <person name="Song X.-Z."/>
            <person name="Zhang L."/>
            <person name="Thornton R."/>
            <person name="Coyle M."/>
            <person name="Francisco L."/>
            <person name="Jackson L."/>
            <person name="Javaid M."/>
            <person name="Korchina V."/>
            <person name="Kovar C."/>
            <person name="Mata R."/>
            <person name="Mathew T."/>
            <person name="Ngo R."/>
            <person name="Nguyen L."/>
            <person name="Nguyen N."/>
            <person name="Okwuonu G."/>
            <person name="Ongeri F."/>
            <person name="Pham C."/>
            <person name="Simmons D."/>
            <person name="Wilczek-Boney K."/>
            <person name="Hale W."/>
            <person name="Jakkamsetti A."/>
            <person name="Pham P."/>
            <person name="Ruth R."/>
            <person name="San Lucas F."/>
            <person name="Warren J."/>
            <person name="Zhang J."/>
            <person name="Zhao Z."/>
            <person name="Zhou C."/>
            <person name="Zhu D."/>
            <person name="Lee S."/>
            <person name="Bess C."/>
            <person name="Blankenburg K."/>
            <person name="Forbes L."/>
            <person name="Fu Q."/>
            <person name="Gubbala S."/>
            <person name="Hirani K."/>
            <person name="Jayaseelan J.C."/>
            <person name="Lara F."/>
            <person name="Munidasa M."/>
            <person name="Palculict T."/>
            <person name="Patil S."/>
            <person name="Pu L.-L."/>
            <person name="Saada N."/>
            <person name="Tang L."/>
            <person name="Weissenberger G."/>
            <person name="Zhu Y."/>
            <person name="Hemphill L."/>
            <person name="Shang Y."/>
            <person name="Youmans B."/>
            <person name="Ayvaz T."/>
            <person name="Ross M."/>
            <person name="Santibanez J."/>
            <person name="Aqrawi P."/>
            <person name="Gross S."/>
            <person name="Joshi V."/>
            <person name="Fowler G."/>
            <person name="Nazareth L."/>
            <person name="Reid J."/>
            <person name="Worley K."/>
            <person name="Petrosino J."/>
            <person name="Highlander S."/>
            <person name="Gibbs R."/>
        </authorList>
    </citation>
    <scope>NUCLEOTIDE SEQUENCE [LARGE SCALE GENOMIC DNA]</scope>
    <source>
        <strain evidence="2 3">ATCC BAA-1200</strain>
    </source>
</reference>
<gene>
    <name evidence="2" type="ORF">HMPREF9123_1941</name>
</gene>
<dbReference type="GO" id="GO:0008483">
    <property type="term" value="F:transaminase activity"/>
    <property type="evidence" value="ECO:0007669"/>
    <property type="project" value="UniProtKB-KW"/>
</dbReference>
<dbReference type="EMBL" id="AFAY01000042">
    <property type="protein sequence ID" value="EGF10304.1"/>
    <property type="molecule type" value="Genomic_DNA"/>
</dbReference>
<feature type="region of interest" description="Disordered" evidence="1">
    <location>
        <begin position="49"/>
        <end position="78"/>
    </location>
</feature>
<keyword evidence="2" id="KW-0808">Transferase</keyword>
<proteinExistence type="predicted"/>
<evidence type="ECO:0000313" key="3">
    <source>
        <dbReference type="Proteomes" id="UP000004105"/>
    </source>
</evidence>
<dbReference type="HOGENOM" id="CLU_2618343_0_0_4"/>
<sequence>MLNQQGLAAQVAADAAHGAEPASECIPAEDQAGAQCKELSRHFAVKQLRQAGEPPQHQSAQQQDVNGIFAGADGTEIG</sequence>
<dbReference type="Proteomes" id="UP000004105">
    <property type="component" value="Unassembled WGS sequence"/>
</dbReference>
<dbReference type="AlphaFoldDB" id="F2BDY5"/>
<comment type="caution">
    <text evidence="2">The sequence shown here is derived from an EMBL/GenBank/DDBJ whole genome shotgun (WGS) entry which is preliminary data.</text>
</comment>
<organism evidence="2 3">
    <name type="scientific">Neisseria bacilliformis ATCC BAA-1200</name>
    <dbReference type="NCBI Taxonomy" id="888742"/>
    <lineage>
        <taxon>Bacteria</taxon>
        <taxon>Pseudomonadati</taxon>
        <taxon>Pseudomonadota</taxon>
        <taxon>Betaproteobacteria</taxon>
        <taxon>Neisseriales</taxon>
        <taxon>Neisseriaceae</taxon>
        <taxon>Neisseria</taxon>
    </lineage>
</organism>
<name>F2BDY5_9NEIS</name>
<protein>
    <submittedName>
        <fullName evidence="2">Aminotransferase</fullName>
    </submittedName>
</protein>